<keyword evidence="3" id="KW-1185">Reference proteome</keyword>
<evidence type="ECO:0000313" key="2">
    <source>
        <dbReference type="EMBL" id="OEL21890.1"/>
    </source>
</evidence>
<feature type="region of interest" description="Disordered" evidence="1">
    <location>
        <begin position="1"/>
        <end position="21"/>
    </location>
</feature>
<accession>A0A1E5V9Q1</accession>
<dbReference type="EMBL" id="LWDX02046865">
    <property type="protein sequence ID" value="OEL21890.1"/>
    <property type="molecule type" value="Genomic_DNA"/>
</dbReference>
<organism evidence="2 3">
    <name type="scientific">Dichanthelium oligosanthes</name>
    <dbReference type="NCBI Taxonomy" id="888268"/>
    <lineage>
        <taxon>Eukaryota</taxon>
        <taxon>Viridiplantae</taxon>
        <taxon>Streptophyta</taxon>
        <taxon>Embryophyta</taxon>
        <taxon>Tracheophyta</taxon>
        <taxon>Spermatophyta</taxon>
        <taxon>Magnoliopsida</taxon>
        <taxon>Liliopsida</taxon>
        <taxon>Poales</taxon>
        <taxon>Poaceae</taxon>
        <taxon>PACMAD clade</taxon>
        <taxon>Panicoideae</taxon>
        <taxon>Panicodae</taxon>
        <taxon>Paniceae</taxon>
        <taxon>Dichantheliinae</taxon>
        <taxon>Dichanthelium</taxon>
    </lineage>
</organism>
<dbReference type="Proteomes" id="UP000095767">
    <property type="component" value="Unassembled WGS sequence"/>
</dbReference>
<evidence type="ECO:0000256" key="1">
    <source>
        <dbReference type="SAM" id="MobiDB-lite"/>
    </source>
</evidence>
<reference evidence="2 3" key="1">
    <citation type="submission" date="2016-09" db="EMBL/GenBank/DDBJ databases">
        <title>The draft genome of Dichanthelium oligosanthes: A C3 panicoid grass species.</title>
        <authorList>
            <person name="Studer A.J."/>
            <person name="Schnable J.C."/>
            <person name="Brutnell T.P."/>
        </authorList>
    </citation>
    <scope>NUCLEOTIDE SEQUENCE [LARGE SCALE GENOMIC DNA]</scope>
    <source>
        <strain evidence="3">cv. Kellogg 1175</strain>
        <tissue evidence="2">Leaf</tissue>
    </source>
</reference>
<feature type="non-terminal residue" evidence="2">
    <location>
        <position position="1"/>
    </location>
</feature>
<gene>
    <name evidence="2" type="ORF">BAE44_0017091</name>
</gene>
<protein>
    <submittedName>
        <fullName evidence="2">Uncharacterized protein</fullName>
    </submittedName>
</protein>
<feature type="region of interest" description="Disordered" evidence="1">
    <location>
        <begin position="159"/>
        <end position="187"/>
    </location>
</feature>
<proteinExistence type="predicted"/>
<feature type="compositionally biased region" description="Low complexity" evidence="1">
    <location>
        <begin position="159"/>
        <end position="176"/>
    </location>
</feature>
<comment type="caution">
    <text evidence="2">The sequence shown here is derived from an EMBL/GenBank/DDBJ whole genome shotgun (WGS) entry which is preliminary data.</text>
</comment>
<evidence type="ECO:0000313" key="3">
    <source>
        <dbReference type="Proteomes" id="UP000095767"/>
    </source>
</evidence>
<name>A0A1E5V9Q1_9POAL</name>
<sequence>LSLSALPVEPEAELTPPSTLSAAPVVGPEGLLAFRELNKDTSGKWLSNPIASYNEFNVFLNDVISWRHRTSPGILPDEMDCLFDNMSGRYIDDEFLLDHFAFLPDDKYECMLIELWRANPILNTFLPVGLRNPAFILIPSGGGDVSSASGPTIGVADSADGGVSSASSSTGSAGSGNPFPIGSSGKQ</sequence>
<dbReference type="AlphaFoldDB" id="A0A1E5V9Q1"/>